<dbReference type="STRING" id="1798409.A3I24_02515"/>
<comment type="caution">
    <text evidence="1">The sequence shown here is derived from an EMBL/GenBank/DDBJ whole genome shotgun (WGS) entry which is preliminary data.</text>
</comment>
<evidence type="ECO:0000313" key="2">
    <source>
        <dbReference type="Proteomes" id="UP000177690"/>
    </source>
</evidence>
<organism evidence="1 2">
    <name type="scientific">Candidatus Harrisonbacteria bacterium RIFCSPLOWO2_02_FULL_41_13b</name>
    <dbReference type="NCBI Taxonomy" id="1798409"/>
    <lineage>
        <taxon>Bacteria</taxon>
        <taxon>Candidatus Harrisoniibacteriota</taxon>
    </lineage>
</organism>
<name>A0A1G1ZWH7_9BACT</name>
<evidence type="ECO:0000313" key="1">
    <source>
        <dbReference type="EMBL" id="OGY68120.1"/>
    </source>
</evidence>
<reference evidence="1 2" key="1">
    <citation type="journal article" date="2016" name="Nat. Commun.">
        <title>Thousands of microbial genomes shed light on interconnected biogeochemical processes in an aquifer system.</title>
        <authorList>
            <person name="Anantharaman K."/>
            <person name="Brown C.T."/>
            <person name="Hug L.A."/>
            <person name="Sharon I."/>
            <person name="Castelle C.J."/>
            <person name="Probst A.J."/>
            <person name="Thomas B.C."/>
            <person name="Singh A."/>
            <person name="Wilkins M.J."/>
            <person name="Karaoz U."/>
            <person name="Brodie E.L."/>
            <person name="Williams K.H."/>
            <person name="Hubbard S.S."/>
            <person name="Banfield J.F."/>
        </authorList>
    </citation>
    <scope>NUCLEOTIDE SEQUENCE [LARGE SCALE GENOMIC DNA]</scope>
</reference>
<accession>A0A1G1ZWH7</accession>
<dbReference type="EMBL" id="MHJL01000007">
    <property type="protein sequence ID" value="OGY68120.1"/>
    <property type="molecule type" value="Genomic_DNA"/>
</dbReference>
<gene>
    <name evidence="1" type="ORF">A3I24_02515</name>
</gene>
<proteinExistence type="predicted"/>
<dbReference type="Proteomes" id="UP000177690">
    <property type="component" value="Unassembled WGS sequence"/>
</dbReference>
<sequence length="107" mass="12305">MDELIEVLSVWPKQRDPAKPPFFVDDRHDLKNPTIRDFAVAGTFRTGVTSYCAIPRNSPSNFHDLHDWFKATKIARILNQLHAEGRINWNTETIAPQIVNPENLPEI</sequence>
<protein>
    <submittedName>
        <fullName evidence="1">Uncharacterized protein</fullName>
    </submittedName>
</protein>
<dbReference type="AlphaFoldDB" id="A0A1G1ZWH7"/>